<proteinExistence type="predicted"/>
<dbReference type="RefSeq" id="WP_138446002.1">
    <property type="nucleotide sequence ID" value="NZ_VBUT01000001.1"/>
</dbReference>
<evidence type="ECO:0008006" key="3">
    <source>
        <dbReference type="Google" id="ProtNLM"/>
    </source>
</evidence>
<reference evidence="1 2" key="1">
    <citation type="submission" date="2019-05" db="EMBL/GenBank/DDBJ databases">
        <title>Genomes sequences of two Nocardia cyriacigeorgica environmental isolates, type strains Nocardia asteroides ATCC 19247 and Nocardia cyriacigeorgica DSM 44484.</title>
        <authorList>
            <person name="Vautrin F."/>
            <person name="Bergeron E."/>
            <person name="Dubost A."/>
            <person name="Abrouk D."/>
            <person name="Rodriguez Nava V."/>
            <person name="Pujic P."/>
        </authorList>
    </citation>
    <scope>NUCLEOTIDE SEQUENCE [LARGE SCALE GENOMIC DNA]</scope>
    <source>
        <strain evidence="1 2">EML 446</strain>
    </source>
</reference>
<dbReference type="EMBL" id="VBUT01000001">
    <property type="protein sequence ID" value="TLF82371.1"/>
    <property type="molecule type" value="Genomic_DNA"/>
</dbReference>
<name>A0A5R8P081_9NOCA</name>
<evidence type="ECO:0000313" key="1">
    <source>
        <dbReference type="EMBL" id="TLF82371.1"/>
    </source>
</evidence>
<evidence type="ECO:0000313" key="2">
    <source>
        <dbReference type="Proteomes" id="UP000306378"/>
    </source>
</evidence>
<accession>A0A5R8P081</accession>
<dbReference type="AlphaFoldDB" id="A0A5R8P081"/>
<protein>
    <recommendedName>
        <fullName evidence="3">WXG100 family type VII secretion target</fullName>
    </recommendedName>
</protein>
<comment type="caution">
    <text evidence="1">The sequence shown here is derived from an EMBL/GenBank/DDBJ whole genome shotgun (WGS) entry which is preliminary data.</text>
</comment>
<sequence>MAGTVKVDPTTLQQIGSNLRASASVLGNRATDIERHEFGPAQAGRLYASEGTKIHDGLARIATWLKNWQTAIDKSGSLMSSNASTYATTEDGNVEKFQATGVQLTSPVGSTGAELAEAGPL</sequence>
<gene>
    <name evidence="1" type="ORF">FEK34_01070</name>
</gene>
<organism evidence="1 2">
    <name type="scientific">Nocardia cyriacigeorgica</name>
    <dbReference type="NCBI Taxonomy" id="135487"/>
    <lineage>
        <taxon>Bacteria</taxon>
        <taxon>Bacillati</taxon>
        <taxon>Actinomycetota</taxon>
        <taxon>Actinomycetes</taxon>
        <taxon>Mycobacteriales</taxon>
        <taxon>Nocardiaceae</taxon>
        <taxon>Nocardia</taxon>
    </lineage>
</organism>
<dbReference type="Proteomes" id="UP000306378">
    <property type="component" value="Unassembled WGS sequence"/>
</dbReference>